<proteinExistence type="predicted"/>
<dbReference type="AlphaFoldDB" id="A0A7N9DDM2"/>
<dbReference type="PANTHER" id="PTHR46254:SF3">
    <property type="entry name" value="SECRETED PROTEIN"/>
    <property type="match status" value="1"/>
</dbReference>
<dbReference type="GeneTree" id="ENSGT00940000167556"/>
<feature type="chain" id="PRO_5030927510" evidence="1">
    <location>
        <begin position="21"/>
        <end position="156"/>
    </location>
</feature>
<dbReference type="PANTHER" id="PTHR46254">
    <property type="entry name" value="PROTEIN GVQW1-RELATED"/>
    <property type="match status" value="1"/>
</dbReference>
<keyword evidence="3" id="KW-1185">Reference proteome</keyword>
<protein>
    <submittedName>
        <fullName evidence="2">Uncharacterized protein</fullName>
    </submittedName>
</protein>
<accession>A0A7N9DDM2</accession>
<keyword evidence="1" id="KW-0732">Signal</keyword>
<dbReference type="Ensembl" id="ENSMFAT00000099294.1">
    <property type="protein sequence ID" value="ENSMFAP00000062578.1"/>
    <property type="gene ID" value="ENSMFAG00000053759.1"/>
</dbReference>
<evidence type="ECO:0000313" key="2">
    <source>
        <dbReference type="Ensembl" id="ENSMFAP00000062578.1"/>
    </source>
</evidence>
<evidence type="ECO:0000256" key="1">
    <source>
        <dbReference type="SAM" id="SignalP"/>
    </source>
</evidence>
<dbReference type="PRINTS" id="PR02045">
    <property type="entry name" value="F138DOMAIN"/>
</dbReference>
<name>A0A7N9DDM2_MACFA</name>
<organism evidence="2 3">
    <name type="scientific">Macaca fascicularis</name>
    <name type="common">Crab-eating macaque</name>
    <name type="synonym">Cynomolgus monkey</name>
    <dbReference type="NCBI Taxonomy" id="9541"/>
    <lineage>
        <taxon>Eukaryota</taxon>
        <taxon>Metazoa</taxon>
        <taxon>Chordata</taxon>
        <taxon>Craniata</taxon>
        <taxon>Vertebrata</taxon>
        <taxon>Euteleostomi</taxon>
        <taxon>Mammalia</taxon>
        <taxon>Eutheria</taxon>
        <taxon>Euarchontoglires</taxon>
        <taxon>Primates</taxon>
        <taxon>Haplorrhini</taxon>
        <taxon>Catarrhini</taxon>
        <taxon>Cercopithecidae</taxon>
        <taxon>Cercopithecinae</taxon>
        <taxon>Macaca</taxon>
    </lineage>
</organism>
<reference evidence="2 3" key="1">
    <citation type="submission" date="2013-03" db="EMBL/GenBank/DDBJ databases">
        <authorList>
            <person name="Warren W."/>
            <person name="Wilson R.K."/>
        </authorList>
    </citation>
    <scope>NUCLEOTIDE SEQUENCE</scope>
</reference>
<reference evidence="2" key="3">
    <citation type="submission" date="2025-09" db="UniProtKB">
        <authorList>
            <consortium name="Ensembl"/>
        </authorList>
    </citation>
    <scope>IDENTIFICATION</scope>
</reference>
<evidence type="ECO:0000313" key="3">
    <source>
        <dbReference type="Proteomes" id="UP000233100"/>
    </source>
</evidence>
<feature type="signal peptide" evidence="1">
    <location>
        <begin position="1"/>
        <end position="20"/>
    </location>
</feature>
<sequence length="156" mass="17305">MTLTFTLPFFFFFFFFEIESRSITQAGMQCHNLGSLQPPSPGFKPFSCFSLPSSWDYRHPQPRLANFFIFIETGFHHVGQAGLEHLTSGDLPASASQSLGITGVSHHAQSTTSVFKKIKEMIGSPTQPLVITYPKSFVNFSNPHHPGSPKGPTQLE</sequence>
<reference evidence="2" key="2">
    <citation type="submission" date="2025-08" db="UniProtKB">
        <authorList>
            <consortium name="Ensembl"/>
        </authorList>
    </citation>
    <scope>IDENTIFICATION</scope>
</reference>
<dbReference type="Proteomes" id="UP000233100">
    <property type="component" value="Chromosome 3"/>
</dbReference>